<name>A0A0W0SA19_9GAMM</name>
<reference evidence="2 3" key="1">
    <citation type="submission" date="2015-11" db="EMBL/GenBank/DDBJ databases">
        <title>Genomic analysis of 38 Legionella species identifies large and diverse effector repertoires.</title>
        <authorList>
            <person name="Burstein D."/>
            <person name="Amaro F."/>
            <person name="Zusman T."/>
            <person name="Lifshitz Z."/>
            <person name="Cohen O."/>
            <person name="Gilbert J.A."/>
            <person name="Pupko T."/>
            <person name="Shuman H.A."/>
            <person name="Segal G."/>
        </authorList>
    </citation>
    <scope>NUCLEOTIDE SEQUENCE [LARGE SCALE GENOMIC DNA]</scope>
    <source>
        <strain evidence="2 3">ORW</strain>
    </source>
</reference>
<feature type="region of interest" description="Disordered" evidence="1">
    <location>
        <begin position="474"/>
        <end position="497"/>
    </location>
</feature>
<gene>
    <name evidence="2" type="ORF">Lche_1965</name>
</gene>
<feature type="compositionally biased region" description="Basic residues" evidence="1">
    <location>
        <begin position="1"/>
        <end position="12"/>
    </location>
</feature>
<feature type="region of interest" description="Disordered" evidence="1">
    <location>
        <begin position="399"/>
        <end position="455"/>
    </location>
</feature>
<dbReference type="AlphaFoldDB" id="A0A0W0SA19"/>
<feature type="compositionally biased region" description="Polar residues" evidence="1">
    <location>
        <begin position="475"/>
        <end position="497"/>
    </location>
</feature>
<dbReference type="PATRIC" id="fig|28084.5.peg.2131"/>
<dbReference type="EMBL" id="LNXW01000013">
    <property type="protein sequence ID" value="KTC79945.1"/>
    <property type="molecule type" value="Genomic_DNA"/>
</dbReference>
<evidence type="ECO:0000313" key="3">
    <source>
        <dbReference type="Proteomes" id="UP000054921"/>
    </source>
</evidence>
<evidence type="ECO:0000256" key="1">
    <source>
        <dbReference type="SAM" id="MobiDB-lite"/>
    </source>
</evidence>
<organism evidence="2 3">
    <name type="scientific">Legionella cherrii</name>
    <dbReference type="NCBI Taxonomy" id="28084"/>
    <lineage>
        <taxon>Bacteria</taxon>
        <taxon>Pseudomonadati</taxon>
        <taxon>Pseudomonadota</taxon>
        <taxon>Gammaproteobacteria</taxon>
        <taxon>Legionellales</taxon>
        <taxon>Legionellaceae</taxon>
        <taxon>Legionella</taxon>
    </lineage>
</organism>
<evidence type="ECO:0000313" key="2">
    <source>
        <dbReference type="EMBL" id="KTC79945.1"/>
    </source>
</evidence>
<proteinExistence type="predicted"/>
<accession>A0A0W0SA19</accession>
<feature type="region of interest" description="Disordered" evidence="1">
    <location>
        <begin position="1"/>
        <end position="30"/>
    </location>
</feature>
<sequence>MAKALRYRKKAKGPQNADDRMQSVHSNESKPLSANDLYEIMNLTEINVLSTGENCLLKYLSPDIILYFLSSSHKLKGSGDPMFIRNKSNSNQHQQIFKNYHRLMKQFRAWEKNNTILEANEECFKTLDIELKTIEKFYNEFTTKVLAPLDQHPTSDLPEFISQEDIFSLLGYRQFMLFAQMFAEREAWMQCIAGTDGKNAHTSESYRKFKSLISKCPGKFVIEESLSHFEQGTLKYHHDWQTAKRQIAKELKSLRALHENWKESSNKKDRERASFLIDFINKFENIPDQLRLREEIRLKQSESYKNALATDKFKAAQLLNKHLYDYDNPQEELAEKMKLLQSLSHCTLLFEHNRSPIGRLKTEFNIKTPASQKLASLEKALSSGENALNLYLKHTMTPAGMTSATPQKSSDRESASLPGVNKTSESISEHQHAGHSNQETQPQINSIPKKNNTGKVFRKVQEYEENLRKLGLFETKTSPLPGSLNNPTPSHENTVSL</sequence>
<feature type="compositionally biased region" description="Polar residues" evidence="1">
    <location>
        <begin position="434"/>
        <end position="454"/>
    </location>
</feature>
<comment type="caution">
    <text evidence="2">The sequence shown here is derived from an EMBL/GenBank/DDBJ whole genome shotgun (WGS) entry which is preliminary data.</text>
</comment>
<dbReference type="Proteomes" id="UP000054921">
    <property type="component" value="Unassembled WGS sequence"/>
</dbReference>
<protein>
    <submittedName>
        <fullName evidence="2">EbhA protein</fullName>
    </submittedName>
</protein>